<dbReference type="RefSeq" id="WP_096461645.1">
    <property type="nucleotide sequence ID" value="NZ_AP014936.1"/>
</dbReference>
<dbReference type="InterPro" id="IPR002937">
    <property type="entry name" value="Amino_oxidase"/>
</dbReference>
<dbReference type="SUPFAM" id="SSF51905">
    <property type="entry name" value="FAD/NAD(P)-binding domain"/>
    <property type="match status" value="1"/>
</dbReference>
<name>A0A1B4VB35_9GAMM</name>
<dbReference type="PANTHER" id="PTHR42923:SF47">
    <property type="entry name" value="BLR3003 PROTEIN"/>
    <property type="match status" value="1"/>
</dbReference>
<dbReference type="GO" id="GO:0016491">
    <property type="term" value="F:oxidoreductase activity"/>
    <property type="evidence" value="ECO:0007669"/>
    <property type="project" value="InterPro"/>
</dbReference>
<feature type="domain" description="Amine oxidase" evidence="1">
    <location>
        <begin position="12"/>
        <end position="445"/>
    </location>
</feature>
<dbReference type="PANTHER" id="PTHR42923">
    <property type="entry name" value="PROTOPORPHYRINOGEN OXIDASE"/>
    <property type="match status" value="1"/>
</dbReference>
<dbReference type="KEGG" id="sva:SVA_2656"/>
<organism evidence="2 3">
    <name type="scientific">Sulfurifustis variabilis</name>
    <dbReference type="NCBI Taxonomy" id="1675686"/>
    <lineage>
        <taxon>Bacteria</taxon>
        <taxon>Pseudomonadati</taxon>
        <taxon>Pseudomonadota</taxon>
        <taxon>Gammaproteobacteria</taxon>
        <taxon>Acidiferrobacterales</taxon>
        <taxon>Acidiferrobacteraceae</taxon>
        <taxon>Sulfurifustis</taxon>
    </lineage>
</organism>
<sequence>MYTDVLIIGGGIAGLACGVGLCGNGLRVVVVEQSAALGGRARSWVDRETGDVVDIGPHILLSEYRNMLRLLELLGTRERIAWRTDRFITLFEKPHAVPVRMGRLPAPLHFVRSILSAPTISIADANSNARTTWTAMRLTEDDVQRLDGVAAADFLRGQGVTKRFRDWFWASTAMSIMNVPLERCSAGALLRFYQLLLGHNDLRMGFPAIGLSELYVPQATRRIEADGGRILTQSGVKRLTGADGAPVGAVLADGTRVDARWCVSAVPPQSLGEILPPEWRGRDPAFAELSAFEPSPYVSTYLWFDRKLTREPSWARVWSPSNLNYDSYDLSNIRSGWEARPSVIASNIIYSHRADGMSDEAIVDATRREIAEYLPEAAWSTLRHARVHRIPMAIPCPFPGTERKRPPTRTALPGLLLAGDWTRTGFPACMESAVRSGWLAAEQILAEAGRPRRLALGLDAREGITGLVQRLRRATGT</sequence>
<dbReference type="AlphaFoldDB" id="A0A1B4VB35"/>
<dbReference type="Proteomes" id="UP000218899">
    <property type="component" value="Chromosome"/>
</dbReference>
<dbReference type="InterPro" id="IPR050464">
    <property type="entry name" value="Zeta_carotene_desat/Oxidored"/>
</dbReference>
<dbReference type="EMBL" id="AP014936">
    <property type="protein sequence ID" value="BAU49204.1"/>
    <property type="molecule type" value="Genomic_DNA"/>
</dbReference>
<evidence type="ECO:0000313" key="2">
    <source>
        <dbReference type="EMBL" id="BAU49204.1"/>
    </source>
</evidence>
<dbReference type="OrthoDB" id="20837at2"/>
<dbReference type="Pfam" id="PF01593">
    <property type="entry name" value="Amino_oxidase"/>
    <property type="match status" value="1"/>
</dbReference>
<proteinExistence type="predicted"/>
<keyword evidence="3" id="KW-1185">Reference proteome</keyword>
<dbReference type="NCBIfam" id="TIGR03467">
    <property type="entry name" value="HpnE"/>
    <property type="match status" value="1"/>
</dbReference>
<gene>
    <name evidence="2" type="ORF">SVA_2656</name>
</gene>
<evidence type="ECO:0000259" key="1">
    <source>
        <dbReference type="Pfam" id="PF01593"/>
    </source>
</evidence>
<accession>A0A1B4VB35</accession>
<reference evidence="2 3" key="1">
    <citation type="submission" date="2015-08" db="EMBL/GenBank/DDBJ databases">
        <title>Complete genome sequence of Sulfurifustis variabilis.</title>
        <authorList>
            <person name="Miura A."/>
            <person name="Kojima H."/>
            <person name="Fukui M."/>
        </authorList>
    </citation>
    <scope>NUCLEOTIDE SEQUENCE [LARGE SCALE GENOMIC DNA]</scope>
    <source>
        <strain evidence="3">skN76</strain>
    </source>
</reference>
<dbReference type="InterPro" id="IPR036188">
    <property type="entry name" value="FAD/NAD-bd_sf"/>
</dbReference>
<evidence type="ECO:0000313" key="3">
    <source>
        <dbReference type="Proteomes" id="UP000218899"/>
    </source>
</evidence>
<dbReference type="Gene3D" id="3.50.50.60">
    <property type="entry name" value="FAD/NAD(P)-binding domain"/>
    <property type="match status" value="1"/>
</dbReference>
<dbReference type="InterPro" id="IPR017830">
    <property type="entry name" value="SQase_HpnE"/>
</dbReference>
<protein>
    <submittedName>
        <fullName evidence="2">Amine oxidase</fullName>
    </submittedName>
</protein>